<feature type="domain" description="GCVT N-terminal" evidence="9">
    <location>
        <begin position="14"/>
        <end position="269"/>
    </location>
</feature>
<evidence type="ECO:0000256" key="1">
    <source>
        <dbReference type="ARBA" id="ARBA00008609"/>
    </source>
</evidence>
<dbReference type="EMBL" id="MPDK01000002">
    <property type="protein sequence ID" value="PWI58801.1"/>
    <property type="molecule type" value="Genomic_DNA"/>
</dbReference>
<comment type="catalytic activity">
    <reaction evidence="6 7">
        <text>N(6)-[(R)-S(8)-aminomethyldihydrolipoyl]-L-lysyl-[protein] + (6S)-5,6,7,8-tetrahydrofolate = N(6)-[(R)-dihydrolipoyl]-L-lysyl-[protein] + (6R)-5,10-methylene-5,6,7,8-tetrahydrofolate + NH4(+)</text>
        <dbReference type="Rhea" id="RHEA:16945"/>
        <dbReference type="Rhea" id="RHEA-COMP:10475"/>
        <dbReference type="Rhea" id="RHEA-COMP:10492"/>
        <dbReference type="ChEBI" id="CHEBI:15636"/>
        <dbReference type="ChEBI" id="CHEBI:28938"/>
        <dbReference type="ChEBI" id="CHEBI:57453"/>
        <dbReference type="ChEBI" id="CHEBI:83100"/>
        <dbReference type="ChEBI" id="CHEBI:83143"/>
        <dbReference type="EC" id="2.1.2.10"/>
    </reaction>
</comment>
<keyword evidence="12" id="KW-1185">Reference proteome</keyword>
<evidence type="ECO:0000256" key="8">
    <source>
        <dbReference type="PIRSR" id="PIRSR006487-1"/>
    </source>
</evidence>
<name>A0A2U3DBZ4_SULT2</name>
<dbReference type="FunFam" id="3.30.70.1400:FF:000001">
    <property type="entry name" value="Aminomethyltransferase"/>
    <property type="match status" value="1"/>
</dbReference>
<dbReference type="InterPro" id="IPR027266">
    <property type="entry name" value="TrmE/GcvT-like"/>
</dbReference>
<dbReference type="SUPFAM" id="SSF103025">
    <property type="entry name" value="Folate-binding domain"/>
    <property type="match status" value="1"/>
</dbReference>
<protein>
    <recommendedName>
        <fullName evidence="2 7">Aminomethyltransferase</fullName>
        <ecNumber evidence="2 7">2.1.2.10</ecNumber>
    </recommendedName>
    <alternativeName>
        <fullName evidence="5 7">Glycine cleavage system T protein</fullName>
    </alternativeName>
</protein>
<dbReference type="EC" id="2.1.2.10" evidence="2 7"/>
<dbReference type="Gene3D" id="3.30.70.1400">
    <property type="entry name" value="Aminomethyltransferase beta-barrel domains"/>
    <property type="match status" value="1"/>
</dbReference>
<dbReference type="PANTHER" id="PTHR43757:SF2">
    <property type="entry name" value="AMINOMETHYLTRANSFERASE, MITOCHONDRIAL"/>
    <property type="match status" value="1"/>
</dbReference>
<dbReference type="InterPro" id="IPR006223">
    <property type="entry name" value="GcvT"/>
</dbReference>
<dbReference type="SUPFAM" id="SSF101790">
    <property type="entry name" value="Aminomethyltransferase beta-barrel domain"/>
    <property type="match status" value="1"/>
</dbReference>
<gene>
    <name evidence="7" type="primary">gcvT</name>
    <name evidence="11" type="ORF">BM613_01540</name>
</gene>
<dbReference type="FunFam" id="2.40.30.110:FF:000003">
    <property type="entry name" value="Aminomethyltransferase"/>
    <property type="match status" value="1"/>
</dbReference>
<proteinExistence type="inferred from homology"/>
<evidence type="ECO:0000313" key="11">
    <source>
        <dbReference type="EMBL" id="PWI58801.1"/>
    </source>
</evidence>
<dbReference type="PIRSF" id="PIRSF006487">
    <property type="entry name" value="GcvT"/>
    <property type="match status" value="1"/>
</dbReference>
<dbReference type="GO" id="GO:0005960">
    <property type="term" value="C:glycine cleavage complex"/>
    <property type="evidence" value="ECO:0007669"/>
    <property type="project" value="InterPro"/>
</dbReference>
<evidence type="ECO:0000259" key="9">
    <source>
        <dbReference type="Pfam" id="PF01571"/>
    </source>
</evidence>
<dbReference type="GO" id="GO:0019464">
    <property type="term" value="P:glycine decarboxylation via glycine cleavage system"/>
    <property type="evidence" value="ECO:0007669"/>
    <property type="project" value="UniProtKB-UniRule"/>
</dbReference>
<dbReference type="AlphaFoldDB" id="A0A2U3DBZ4"/>
<dbReference type="Pfam" id="PF08669">
    <property type="entry name" value="GCV_T_C"/>
    <property type="match status" value="1"/>
</dbReference>
<evidence type="ECO:0000256" key="4">
    <source>
        <dbReference type="ARBA" id="ARBA00022679"/>
    </source>
</evidence>
<organism evidence="11 12">
    <name type="scientific">Sulfoacidibacillus thermotolerans</name>
    <name type="common">Acidibacillus sulfuroxidans</name>
    <dbReference type="NCBI Taxonomy" id="1765684"/>
    <lineage>
        <taxon>Bacteria</taxon>
        <taxon>Bacillati</taxon>
        <taxon>Bacillota</taxon>
        <taxon>Bacilli</taxon>
        <taxon>Bacillales</taxon>
        <taxon>Alicyclobacillaceae</taxon>
        <taxon>Sulfoacidibacillus</taxon>
    </lineage>
</organism>
<comment type="caution">
    <text evidence="11">The sequence shown here is derived from an EMBL/GenBank/DDBJ whole genome shotgun (WGS) entry which is preliminary data.</text>
</comment>
<dbReference type="FunFam" id="4.10.1250.10:FF:000001">
    <property type="entry name" value="Aminomethyltransferase"/>
    <property type="match status" value="1"/>
</dbReference>
<keyword evidence="3 7" id="KW-0032">Aminotransferase</keyword>
<evidence type="ECO:0000313" key="12">
    <source>
        <dbReference type="Proteomes" id="UP000245380"/>
    </source>
</evidence>
<accession>A0A2U3DBZ4</accession>
<dbReference type="PANTHER" id="PTHR43757">
    <property type="entry name" value="AMINOMETHYLTRANSFERASE"/>
    <property type="match status" value="1"/>
</dbReference>
<evidence type="ECO:0000256" key="2">
    <source>
        <dbReference type="ARBA" id="ARBA00012616"/>
    </source>
</evidence>
<dbReference type="Pfam" id="PF01571">
    <property type="entry name" value="GCV_T"/>
    <property type="match status" value="1"/>
</dbReference>
<feature type="domain" description="Aminomethyltransferase C-terminal" evidence="10">
    <location>
        <begin position="288"/>
        <end position="366"/>
    </location>
</feature>
<dbReference type="GO" id="GO:0005829">
    <property type="term" value="C:cytosol"/>
    <property type="evidence" value="ECO:0007669"/>
    <property type="project" value="TreeGrafter"/>
</dbReference>
<dbReference type="InterPro" id="IPR022903">
    <property type="entry name" value="GcvT_bac"/>
</dbReference>
<dbReference type="InterPro" id="IPR029043">
    <property type="entry name" value="GcvT/YgfZ_C"/>
</dbReference>
<comment type="similarity">
    <text evidence="1 7">Belongs to the GcvT family.</text>
</comment>
<evidence type="ECO:0000256" key="6">
    <source>
        <dbReference type="ARBA" id="ARBA00047665"/>
    </source>
</evidence>
<dbReference type="InterPro" id="IPR028896">
    <property type="entry name" value="GcvT/YgfZ/DmdA"/>
</dbReference>
<reference evidence="11 12" key="1">
    <citation type="submission" date="2016-11" db="EMBL/GenBank/DDBJ databases">
        <title>Comparative genomics of Acidibacillus ferroxidans species.</title>
        <authorList>
            <person name="Oliveira G."/>
            <person name="Nunes G."/>
            <person name="Oliveira R."/>
            <person name="Araujo F."/>
            <person name="Salim A."/>
            <person name="Scholte L."/>
            <person name="Morais D."/>
            <person name="Nancucheo I."/>
            <person name="Johnson D.B."/>
            <person name="Grail B."/>
            <person name="Bittencourt J."/>
            <person name="Valadares R."/>
        </authorList>
    </citation>
    <scope>NUCLEOTIDE SEQUENCE [LARGE SCALE GENOMIC DNA]</scope>
    <source>
        <strain evidence="11 12">Y002</strain>
    </source>
</reference>
<evidence type="ECO:0000256" key="7">
    <source>
        <dbReference type="HAMAP-Rule" id="MF_00259"/>
    </source>
</evidence>
<dbReference type="GO" id="GO:0008483">
    <property type="term" value="F:transaminase activity"/>
    <property type="evidence" value="ECO:0007669"/>
    <property type="project" value="UniProtKB-KW"/>
</dbReference>
<evidence type="ECO:0000256" key="3">
    <source>
        <dbReference type="ARBA" id="ARBA00022576"/>
    </source>
</evidence>
<comment type="subunit">
    <text evidence="7">The glycine cleavage system is composed of four proteins: P, T, L and H.</text>
</comment>
<sequence length="369" mass="40656">MKRSVIHLLKRTPLYDLYAQFGAKTIDFGGWEMPVQFRGILAEHEAVRTKVGLFDVSHMGEFEVSGPHAYHFLQNIVTNDVGRLEISQALYSPMCYEDGGTVDDVLIYRLEEEKYLVVVNAGNIEKDEAWFLSHDHGAVIVNRSQETAQLALQGPNSVSVLQKLTDQPVADIPYYHSRQNVDVAGIPCLVSRTGYTGEDGFELYLDAGAAPKLFLALMAAGEQEGILACGLGARDTLRLEARLPLYGHELSPEISPLEAGLGTFVKLQKAEFYGREALLQQKEQGVTRKLVGFELKDRGIARASHEVLAAGKKVGMVTSGTMSPTLHKSIGLALVEKEYGELGSDLFIDIRGKLSEAKVVKTPFYKRAK</sequence>
<dbReference type="InterPro" id="IPR013977">
    <property type="entry name" value="GcvT_C"/>
</dbReference>
<dbReference type="Gene3D" id="3.30.1360.120">
    <property type="entry name" value="Probable tRNA modification gtpase trme, domain 1"/>
    <property type="match status" value="1"/>
</dbReference>
<dbReference type="Proteomes" id="UP000245380">
    <property type="component" value="Unassembled WGS sequence"/>
</dbReference>
<dbReference type="NCBIfam" id="TIGR00528">
    <property type="entry name" value="gcvT"/>
    <property type="match status" value="1"/>
</dbReference>
<evidence type="ECO:0000256" key="5">
    <source>
        <dbReference type="ARBA" id="ARBA00031395"/>
    </source>
</evidence>
<dbReference type="NCBIfam" id="NF001567">
    <property type="entry name" value="PRK00389.1"/>
    <property type="match status" value="1"/>
</dbReference>
<dbReference type="GO" id="GO:0004047">
    <property type="term" value="F:aminomethyltransferase activity"/>
    <property type="evidence" value="ECO:0007669"/>
    <property type="project" value="UniProtKB-UniRule"/>
</dbReference>
<dbReference type="Gene3D" id="2.40.30.110">
    <property type="entry name" value="Aminomethyltransferase beta-barrel domains"/>
    <property type="match status" value="1"/>
</dbReference>
<dbReference type="InterPro" id="IPR006222">
    <property type="entry name" value="GCVT_N"/>
</dbReference>
<keyword evidence="4 7" id="KW-0808">Transferase</keyword>
<evidence type="ECO:0000259" key="10">
    <source>
        <dbReference type="Pfam" id="PF08669"/>
    </source>
</evidence>
<feature type="binding site" evidence="8">
    <location>
        <position position="202"/>
    </location>
    <ligand>
        <name>substrate</name>
    </ligand>
</feature>
<dbReference type="HAMAP" id="MF_00259">
    <property type="entry name" value="GcvT"/>
    <property type="match status" value="1"/>
</dbReference>
<dbReference type="Gene3D" id="4.10.1250.10">
    <property type="entry name" value="Aminomethyltransferase fragment"/>
    <property type="match status" value="1"/>
</dbReference>
<comment type="function">
    <text evidence="7">The glycine cleavage system catalyzes the degradation of glycine.</text>
</comment>